<dbReference type="RefSeq" id="WP_321554305.1">
    <property type="nucleotide sequence ID" value="NZ_JAXIVU010000021.1"/>
</dbReference>
<evidence type="ECO:0000259" key="1">
    <source>
        <dbReference type="Pfam" id="PF04326"/>
    </source>
</evidence>
<reference evidence="2 3" key="1">
    <citation type="submission" date="2023-12" db="EMBL/GenBank/DDBJ databases">
        <title>Denitrificimonas halotolerans sp. nov.,a novel species isolated from landfill leachate.</title>
        <authorList>
            <person name="Wang S."/>
        </authorList>
    </citation>
    <scope>NUCLEOTIDE SEQUENCE [LARGE SCALE GENOMIC DNA]</scope>
    <source>
        <strain evidence="2 3">JX-1</strain>
    </source>
</reference>
<dbReference type="EMBL" id="JAXIVU010000021">
    <property type="protein sequence ID" value="MDY7220220.1"/>
    <property type="molecule type" value="Genomic_DNA"/>
</dbReference>
<keyword evidence="2" id="KW-0067">ATP-binding</keyword>
<protein>
    <submittedName>
        <fullName evidence="2">ATP-binding protein</fullName>
    </submittedName>
</protein>
<dbReference type="Pfam" id="PF04326">
    <property type="entry name" value="SLFN_AlbA_2"/>
    <property type="match status" value="1"/>
</dbReference>
<sequence length="136" mass="15182">MKDFLPPTESLTVEFKSDRNGYPDRELIEALTCLANTAGGELWLGVEDNGTPSGLHRKHQNIEHLTKLIAKLTRPALTVDIKQHKINGVLIAQIIVPHQSRMVATFEGHYLFRRLKHDGTPECIHIEPDESGIAGI</sequence>
<keyword evidence="3" id="KW-1185">Reference proteome</keyword>
<organism evidence="2 3">
    <name type="scientific">Denitrificimonas halotolerans</name>
    <dbReference type="NCBI Taxonomy" id="3098930"/>
    <lineage>
        <taxon>Bacteria</taxon>
        <taxon>Pseudomonadati</taxon>
        <taxon>Pseudomonadota</taxon>
        <taxon>Gammaproteobacteria</taxon>
        <taxon>Pseudomonadales</taxon>
        <taxon>Pseudomonadaceae</taxon>
        <taxon>Denitrificimonas</taxon>
    </lineage>
</organism>
<name>A0ABU5GTB2_9GAMM</name>
<feature type="domain" description="Schlafen AlbA-2" evidence="1">
    <location>
        <begin position="9"/>
        <end position="116"/>
    </location>
</feature>
<keyword evidence="2" id="KW-0547">Nucleotide-binding</keyword>
<evidence type="ECO:0000313" key="3">
    <source>
        <dbReference type="Proteomes" id="UP001294570"/>
    </source>
</evidence>
<dbReference type="Gene3D" id="3.30.950.30">
    <property type="entry name" value="Schlafen, AAA domain"/>
    <property type="match status" value="1"/>
</dbReference>
<dbReference type="Proteomes" id="UP001294570">
    <property type="component" value="Unassembled WGS sequence"/>
</dbReference>
<proteinExistence type="predicted"/>
<comment type="caution">
    <text evidence="2">The sequence shown here is derived from an EMBL/GenBank/DDBJ whole genome shotgun (WGS) entry which is preliminary data.</text>
</comment>
<dbReference type="InterPro" id="IPR007421">
    <property type="entry name" value="Schlafen_AlbA_2_dom"/>
</dbReference>
<evidence type="ECO:0000313" key="2">
    <source>
        <dbReference type="EMBL" id="MDY7220220.1"/>
    </source>
</evidence>
<accession>A0ABU5GTB2</accession>
<dbReference type="GO" id="GO:0005524">
    <property type="term" value="F:ATP binding"/>
    <property type="evidence" value="ECO:0007669"/>
    <property type="project" value="UniProtKB-KW"/>
</dbReference>
<gene>
    <name evidence="2" type="ORF">TOI97_11670</name>
</gene>
<dbReference type="InterPro" id="IPR038461">
    <property type="entry name" value="Schlafen_AlbA_2_dom_sf"/>
</dbReference>